<keyword evidence="3" id="KW-1185">Reference proteome</keyword>
<feature type="transmembrane region" description="Helical" evidence="1">
    <location>
        <begin position="73"/>
        <end position="95"/>
    </location>
</feature>
<feature type="transmembrane region" description="Helical" evidence="1">
    <location>
        <begin position="150"/>
        <end position="173"/>
    </location>
</feature>
<gene>
    <name evidence="2" type="ORF">SAMN05444362_102196</name>
</gene>
<name>A0A1M4WDC1_9BACT</name>
<feature type="transmembrane region" description="Helical" evidence="1">
    <location>
        <begin position="7"/>
        <end position="27"/>
    </location>
</feature>
<dbReference type="EMBL" id="FQUC01000002">
    <property type="protein sequence ID" value="SHE79150.1"/>
    <property type="molecule type" value="Genomic_DNA"/>
</dbReference>
<evidence type="ECO:0000313" key="3">
    <source>
        <dbReference type="Proteomes" id="UP000184480"/>
    </source>
</evidence>
<accession>A0A1M4WDC1</accession>
<feature type="transmembrane region" description="Helical" evidence="1">
    <location>
        <begin position="205"/>
        <end position="228"/>
    </location>
</feature>
<keyword evidence="1" id="KW-0812">Transmembrane</keyword>
<feature type="transmembrane region" description="Helical" evidence="1">
    <location>
        <begin position="263"/>
        <end position="284"/>
    </location>
</feature>
<reference evidence="3" key="1">
    <citation type="submission" date="2016-11" db="EMBL/GenBank/DDBJ databases">
        <authorList>
            <person name="Varghese N."/>
            <person name="Submissions S."/>
        </authorList>
    </citation>
    <scope>NUCLEOTIDE SEQUENCE [LARGE SCALE GENOMIC DNA]</scope>
    <source>
        <strain evidence="3">DSM 27370</strain>
    </source>
</reference>
<keyword evidence="1" id="KW-1133">Transmembrane helix</keyword>
<organism evidence="2 3">
    <name type="scientific">Dysgonomonas macrotermitis</name>
    <dbReference type="NCBI Taxonomy" id="1346286"/>
    <lineage>
        <taxon>Bacteria</taxon>
        <taxon>Pseudomonadati</taxon>
        <taxon>Bacteroidota</taxon>
        <taxon>Bacteroidia</taxon>
        <taxon>Bacteroidales</taxon>
        <taxon>Dysgonomonadaceae</taxon>
        <taxon>Dysgonomonas</taxon>
    </lineage>
</organism>
<protein>
    <submittedName>
        <fullName evidence="2">Uncharacterized protein</fullName>
    </submittedName>
</protein>
<evidence type="ECO:0000256" key="1">
    <source>
        <dbReference type="SAM" id="Phobius"/>
    </source>
</evidence>
<dbReference type="RefSeq" id="WP_062176494.1">
    <property type="nucleotide sequence ID" value="NZ_BBXL01000002.1"/>
</dbReference>
<feature type="transmembrane region" description="Helical" evidence="1">
    <location>
        <begin position="107"/>
        <end position="129"/>
    </location>
</feature>
<dbReference type="Proteomes" id="UP000184480">
    <property type="component" value="Unassembled WGS sequence"/>
</dbReference>
<keyword evidence="1" id="KW-0472">Membrane</keyword>
<evidence type="ECO:0000313" key="2">
    <source>
        <dbReference type="EMBL" id="SHE79150.1"/>
    </source>
</evidence>
<dbReference type="OrthoDB" id="1908465at2"/>
<dbReference type="AlphaFoldDB" id="A0A1M4WDC1"/>
<sequence length="294" mass="33437">MKDFFKVALLTVIVSIIFIGISIAVPYSQSFREISGDSGLTGIATLLILNLFCCYTIFYVIRNSTLSGIKTIICLSISLPCVYIFMTQIETLFFISAFPALTKMDVLLIMFSNSVPLVIGILIGNKIFARKEKIINYEIESKTLFSKKGLIAKIFIIGFLYAIIYFLFGYFVAWQSEDLRIFYSGSPLKDSFIEKLISNFKEDPFIYLFQIVRGILFALFISPIVFLFSNKSKTLLVSIILIYATTALCLIIPNKLFPDSVRWAHFIEMSTSMLLFAFVTWFVYNKISIKTNNG</sequence>
<feature type="transmembrane region" description="Helical" evidence="1">
    <location>
        <begin position="39"/>
        <end position="61"/>
    </location>
</feature>
<feature type="transmembrane region" description="Helical" evidence="1">
    <location>
        <begin position="235"/>
        <end position="257"/>
    </location>
</feature>
<proteinExistence type="predicted"/>